<dbReference type="KEGG" id="cti:RALTA_B0947"/>
<keyword evidence="1" id="KW-1133">Transmembrane helix</keyword>
<gene>
    <name evidence="2" type="ordered locus">RALTA_B0947</name>
</gene>
<keyword evidence="3" id="KW-1185">Reference proteome</keyword>
<dbReference type="RefSeq" id="WP_012355779.1">
    <property type="nucleotide sequence ID" value="NC_010530.1"/>
</dbReference>
<dbReference type="GeneID" id="29764656"/>
<evidence type="ECO:0000313" key="2">
    <source>
        <dbReference type="EMBL" id="CAQ71559.1"/>
    </source>
</evidence>
<feature type="transmembrane region" description="Helical" evidence="1">
    <location>
        <begin position="12"/>
        <end position="31"/>
    </location>
</feature>
<proteinExistence type="predicted"/>
<reference evidence="2 3" key="1">
    <citation type="journal article" date="2008" name="Genome Res.">
        <title>Genome sequence of the beta-rhizobium Cupriavidus taiwanensis and comparative genomics of rhizobia.</title>
        <authorList>
            <person name="Amadou C."/>
            <person name="Pascal G."/>
            <person name="Mangenot S."/>
            <person name="Glew M."/>
            <person name="Bontemps C."/>
            <person name="Capela D."/>
            <person name="Carrere S."/>
            <person name="Cruveiller S."/>
            <person name="Dossat C."/>
            <person name="Lajus A."/>
            <person name="Marchetti M."/>
            <person name="Poinsot V."/>
            <person name="Rouy Z."/>
            <person name="Servin B."/>
            <person name="Saad M."/>
            <person name="Schenowitz C."/>
            <person name="Barbe V."/>
            <person name="Batut J."/>
            <person name="Medigue C."/>
            <person name="Masson-Boivin C."/>
        </authorList>
    </citation>
    <scope>NUCLEOTIDE SEQUENCE [LARGE SCALE GENOMIC DNA]</scope>
    <source>
        <strain evidence="3">DSM 17343 / BCRC 17206 / CCUG 44338 / CIP 107171 / LMG 19424 / R1</strain>
    </source>
</reference>
<organism evidence="2 3">
    <name type="scientific">Cupriavidus taiwanensis (strain DSM 17343 / BCRC 17206 / CCUG 44338 / CIP 107171 / LMG 19424 / R1)</name>
    <name type="common">Ralstonia taiwanensis (strain LMG 19424)</name>
    <dbReference type="NCBI Taxonomy" id="977880"/>
    <lineage>
        <taxon>Bacteria</taxon>
        <taxon>Pseudomonadati</taxon>
        <taxon>Pseudomonadota</taxon>
        <taxon>Betaproteobacteria</taxon>
        <taxon>Burkholderiales</taxon>
        <taxon>Burkholderiaceae</taxon>
        <taxon>Cupriavidus</taxon>
    </lineage>
</organism>
<dbReference type="EMBL" id="CU633750">
    <property type="protein sequence ID" value="CAQ71559.1"/>
    <property type="molecule type" value="Genomic_DNA"/>
</dbReference>
<keyword evidence="1" id="KW-0472">Membrane</keyword>
<dbReference type="Proteomes" id="UP000001692">
    <property type="component" value="Chromosome 2"/>
</dbReference>
<feature type="transmembrane region" description="Helical" evidence="1">
    <location>
        <begin position="65"/>
        <end position="82"/>
    </location>
</feature>
<dbReference type="HOGENOM" id="CLU_1382117_0_0_4"/>
<protein>
    <submittedName>
        <fullName evidence="2">Uncharacterized protein</fullName>
    </submittedName>
</protein>
<sequence>MADSGSQTTKKGFWHNPTVVALAPILVSWLLTKIENVKLEWAWTWIPEWVVSIGRWFNTPIGLKPAWIISAAAAAYLLVRLINSASARLSTDGPDMSFLSYVADRIDGLEWKWKWRRNSEGKFDMENILALCPKCSYPMIWTTTNLSFGFSKDGLRCEECDFSHDLGRSMYSAQDRIRRRVFHTVEQKAQEASKKNG</sequence>
<dbReference type="AlphaFoldDB" id="B3R9I4"/>
<keyword evidence="1" id="KW-0812">Transmembrane</keyword>
<evidence type="ECO:0000313" key="3">
    <source>
        <dbReference type="Proteomes" id="UP000001692"/>
    </source>
</evidence>
<dbReference type="BioCyc" id="CTAI977880:RALTA_RS20275-MONOMER"/>
<name>B3R9I4_CUPTR</name>
<accession>B3R9I4</accession>
<evidence type="ECO:0000256" key="1">
    <source>
        <dbReference type="SAM" id="Phobius"/>
    </source>
</evidence>